<dbReference type="GO" id="GO:0003700">
    <property type="term" value="F:DNA-binding transcription factor activity"/>
    <property type="evidence" value="ECO:0007669"/>
    <property type="project" value="InterPro"/>
</dbReference>
<evidence type="ECO:0000256" key="3">
    <source>
        <dbReference type="ARBA" id="ARBA00023125"/>
    </source>
</evidence>
<dbReference type="InterPro" id="IPR005119">
    <property type="entry name" value="LysR_subst-bd"/>
</dbReference>
<evidence type="ECO:0000259" key="5">
    <source>
        <dbReference type="PROSITE" id="PS50931"/>
    </source>
</evidence>
<dbReference type="PANTHER" id="PTHR30537">
    <property type="entry name" value="HTH-TYPE TRANSCRIPTIONAL REGULATOR"/>
    <property type="match status" value="1"/>
</dbReference>
<dbReference type="InterPro" id="IPR036388">
    <property type="entry name" value="WH-like_DNA-bd_sf"/>
</dbReference>
<organism evidence="6 7">
    <name type="scientific">Ponticoccus litoralis</name>
    <dbReference type="NCBI Taxonomy" id="422297"/>
    <lineage>
        <taxon>Bacteria</taxon>
        <taxon>Pseudomonadati</taxon>
        <taxon>Pseudomonadota</taxon>
        <taxon>Alphaproteobacteria</taxon>
        <taxon>Rhodobacterales</taxon>
        <taxon>Roseobacteraceae</taxon>
        <taxon>Ponticoccus</taxon>
    </lineage>
</organism>
<dbReference type="PRINTS" id="PR00039">
    <property type="entry name" value="HTHLYSR"/>
</dbReference>
<dbReference type="Pfam" id="PF00126">
    <property type="entry name" value="HTH_1"/>
    <property type="match status" value="1"/>
</dbReference>
<dbReference type="Pfam" id="PF03466">
    <property type="entry name" value="LysR_substrate"/>
    <property type="match status" value="1"/>
</dbReference>
<dbReference type="InterPro" id="IPR000847">
    <property type="entry name" value="LysR_HTH_N"/>
</dbReference>
<name>A0AAW9SSN5_9RHOB</name>
<dbReference type="EMBL" id="JBDNCH010000002">
    <property type="protein sequence ID" value="MEN9061748.1"/>
    <property type="molecule type" value="Genomic_DNA"/>
</dbReference>
<dbReference type="Gene3D" id="1.10.10.10">
    <property type="entry name" value="Winged helix-like DNA-binding domain superfamily/Winged helix DNA-binding domain"/>
    <property type="match status" value="1"/>
</dbReference>
<dbReference type="Proteomes" id="UP001428774">
    <property type="component" value="Unassembled WGS sequence"/>
</dbReference>
<dbReference type="PANTHER" id="PTHR30537:SF5">
    <property type="entry name" value="HTH-TYPE TRANSCRIPTIONAL ACTIVATOR TTDR-RELATED"/>
    <property type="match status" value="1"/>
</dbReference>
<evidence type="ECO:0000256" key="2">
    <source>
        <dbReference type="ARBA" id="ARBA00023015"/>
    </source>
</evidence>
<keyword evidence="7" id="KW-1185">Reference proteome</keyword>
<dbReference type="RefSeq" id="WP_347166793.1">
    <property type="nucleotide sequence ID" value="NZ_JBDNCH010000002.1"/>
</dbReference>
<protein>
    <submittedName>
        <fullName evidence="6">LysR family transcriptional regulator</fullName>
    </submittedName>
</protein>
<proteinExistence type="inferred from homology"/>
<keyword evidence="3" id="KW-0238">DNA-binding</keyword>
<evidence type="ECO:0000256" key="1">
    <source>
        <dbReference type="ARBA" id="ARBA00009437"/>
    </source>
</evidence>
<dbReference type="InterPro" id="IPR058163">
    <property type="entry name" value="LysR-type_TF_proteobact-type"/>
</dbReference>
<evidence type="ECO:0000313" key="6">
    <source>
        <dbReference type="EMBL" id="MEN9061748.1"/>
    </source>
</evidence>
<dbReference type="InterPro" id="IPR036390">
    <property type="entry name" value="WH_DNA-bd_sf"/>
</dbReference>
<feature type="domain" description="HTH lysR-type" evidence="5">
    <location>
        <begin position="9"/>
        <end position="66"/>
    </location>
</feature>
<dbReference type="GO" id="GO:0003677">
    <property type="term" value="F:DNA binding"/>
    <property type="evidence" value="ECO:0007669"/>
    <property type="project" value="UniProtKB-KW"/>
</dbReference>
<accession>A0AAW9SSN5</accession>
<keyword evidence="2" id="KW-0805">Transcription regulation</keyword>
<dbReference type="SUPFAM" id="SSF53850">
    <property type="entry name" value="Periplasmic binding protein-like II"/>
    <property type="match status" value="1"/>
</dbReference>
<gene>
    <name evidence="6" type="ORF">ABFB10_12675</name>
</gene>
<reference evidence="6 7" key="1">
    <citation type="submission" date="2024-05" db="EMBL/GenBank/DDBJ databases">
        <title>Genome sequence of Ponticoccus litoralis KCCM 90028.</title>
        <authorList>
            <person name="Kim J.M."/>
            <person name="Lee J.K."/>
            <person name="Choi B.J."/>
            <person name="Bayburt H."/>
            <person name="Baek J.H."/>
            <person name="Jeon C.O."/>
        </authorList>
    </citation>
    <scope>NUCLEOTIDE SEQUENCE [LARGE SCALE GENOMIC DNA]</scope>
    <source>
        <strain evidence="6 7">KCCM 90028</strain>
    </source>
</reference>
<keyword evidence="4" id="KW-0804">Transcription</keyword>
<evidence type="ECO:0000256" key="4">
    <source>
        <dbReference type="ARBA" id="ARBA00023163"/>
    </source>
</evidence>
<comment type="caution">
    <text evidence="6">The sequence shown here is derived from an EMBL/GenBank/DDBJ whole genome shotgun (WGS) entry which is preliminary data.</text>
</comment>
<evidence type="ECO:0000313" key="7">
    <source>
        <dbReference type="Proteomes" id="UP001428774"/>
    </source>
</evidence>
<dbReference type="PROSITE" id="PS50931">
    <property type="entry name" value="HTH_LYSR"/>
    <property type="match status" value="1"/>
</dbReference>
<dbReference type="SUPFAM" id="SSF46785">
    <property type="entry name" value="Winged helix' DNA-binding domain"/>
    <property type="match status" value="1"/>
</dbReference>
<sequence length="296" mass="32939">MQQYRKSLPPLDTLVFFECALRCGSFTDAAEELFVSQAAVSKRIRQLEEWLGVRLFDRRSSRLTPTVEARRLGDRVSTTLEFLTQSIEEVRTPSQPMVRLASMSAVGMFWLQPRLQRFALGDAACMFSLTQSDDISLLFSEENDLVVVYGDGAFPGWSATRVLGEELAPVADPAVAERLAARGVLADADAPLLDYHRVSPDWINWDVWGDRLDLALPQDDLRIQCSSYAQSVGYALEGRGVALGSLPLLEQEVATGQLARLQQPSYKGPGGYWLASPKGRKVSQEAENMFRALYRS</sequence>
<dbReference type="Gene3D" id="3.40.190.10">
    <property type="entry name" value="Periplasmic binding protein-like II"/>
    <property type="match status" value="2"/>
</dbReference>
<comment type="similarity">
    <text evidence="1">Belongs to the LysR transcriptional regulatory family.</text>
</comment>
<dbReference type="AlphaFoldDB" id="A0AAW9SSN5"/>